<comment type="similarity">
    <text evidence="1">Belongs to the four-carbon acid sugar kinase family.</text>
</comment>
<keyword evidence="6" id="KW-0119">Carbohydrate metabolism</keyword>
<dbReference type="Gene3D" id="3.40.980.20">
    <property type="entry name" value="Four-carbon acid sugar kinase, nucleotide binding domain"/>
    <property type="match status" value="1"/>
</dbReference>
<dbReference type="RefSeq" id="WP_377098770.1">
    <property type="nucleotide sequence ID" value="NZ_JBHTHU010000005.1"/>
</dbReference>
<proteinExistence type="inferred from homology"/>
<dbReference type="InterPro" id="IPR010737">
    <property type="entry name" value="4-carb_acid_sugar_kinase_N"/>
</dbReference>
<feature type="domain" description="Four-carbon acid sugar kinase N-terminal" evidence="7">
    <location>
        <begin position="2"/>
        <end position="204"/>
    </location>
</feature>
<dbReference type="GO" id="GO:0016301">
    <property type="term" value="F:kinase activity"/>
    <property type="evidence" value="ECO:0007669"/>
    <property type="project" value="UniProtKB-KW"/>
</dbReference>
<keyword evidence="10" id="KW-1185">Reference proteome</keyword>
<dbReference type="Pfam" id="PF07005">
    <property type="entry name" value="SBD_N"/>
    <property type="match status" value="1"/>
</dbReference>
<keyword evidence="4 9" id="KW-0418">Kinase</keyword>
<evidence type="ECO:0000256" key="3">
    <source>
        <dbReference type="ARBA" id="ARBA00022741"/>
    </source>
</evidence>
<evidence type="ECO:0000256" key="2">
    <source>
        <dbReference type="ARBA" id="ARBA00022679"/>
    </source>
</evidence>
<keyword evidence="2 9" id="KW-0808">Transferase</keyword>
<name>A0ABW2YVZ6_9SPHI</name>
<evidence type="ECO:0000259" key="7">
    <source>
        <dbReference type="Pfam" id="PF07005"/>
    </source>
</evidence>
<evidence type="ECO:0000259" key="8">
    <source>
        <dbReference type="Pfam" id="PF17042"/>
    </source>
</evidence>
<evidence type="ECO:0000256" key="4">
    <source>
        <dbReference type="ARBA" id="ARBA00022777"/>
    </source>
</evidence>
<sequence length="378" mass="40912">MIAVIADDLTGAVEIAGIGLRYGLTVEVVTTVGQNTNVDLLVVATDTRSMPEQEAVATMTEITARLKALNPELLFKKTDSVLRGHVLAELNAHADVMRFKKTLLVPANPALKRTITDGQYFIKGLPIHLSNFAHDPDFPVSQSEIHSLLRCDKGEIAINTTDDNLPATGIIVGECAEASDLKKWAQKADRQTLLAGGSGFFAALLEAAGFLSKVNGTFAILEEPTLLVSGTTFEESREFIRNIKNSGTRVSYMPLHIVDLENPGENLLDNWADEIAALLTTQKKAVIAIAGIATAATNLREKTAAVVEKVFEKTSVKELLIEGGATASAIIKQLNLTRFTPVDELSTGVVRMKATAQEDLFLTLKPGSYNWPVMVWDK</sequence>
<dbReference type="InterPro" id="IPR037051">
    <property type="entry name" value="4-carb_acid_sugar_kinase_N_sf"/>
</dbReference>
<keyword evidence="5" id="KW-0067">ATP-binding</keyword>
<dbReference type="SUPFAM" id="SSF142764">
    <property type="entry name" value="YgbK-like"/>
    <property type="match status" value="1"/>
</dbReference>
<evidence type="ECO:0000256" key="1">
    <source>
        <dbReference type="ARBA" id="ARBA00005715"/>
    </source>
</evidence>
<dbReference type="Gene3D" id="3.40.50.10840">
    <property type="entry name" value="Putative sugar-binding, N-terminal domain"/>
    <property type="match status" value="1"/>
</dbReference>
<evidence type="ECO:0000313" key="9">
    <source>
        <dbReference type="EMBL" id="MFD0749953.1"/>
    </source>
</evidence>
<dbReference type="InterPro" id="IPR031475">
    <property type="entry name" value="NBD_C"/>
</dbReference>
<feature type="domain" description="Four-carbon acid sugar kinase nucleotide binding" evidence="8">
    <location>
        <begin position="286"/>
        <end position="368"/>
    </location>
</feature>
<gene>
    <name evidence="9" type="ORF">ACFQZS_07360</name>
</gene>
<dbReference type="EC" id="2.7.1.-" evidence="9"/>
<dbReference type="EMBL" id="JBHTHU010000005">
    <property type="protein sequence ID" value="MFD0749953.1"/>
    <property type="molecule type" value="Genomic_DNA"/>
</dbReference>
<dbReference type="Pfam" id="PF17042">
    <property type="entry name" value="NBD_C"/>
    <property type="match status" value="1"/>
</dbReference>
<keyword evidence="3" id="KW-0547">Nucleotide-binding</keyword>
<accession>A0ABW2YVZ6</accession>
<evidence type="ECO:0000256" key="6">
    <source>
        <dbReference type="ARBA" id="ARBA00023277"/>
    </source>
</evidence>
<organism evidence="9 10">
    <name type="scientific">Mucilaginibacter calamicampi</name>
    <dbReference type="NCBI Taxonomy" id="1302352"/>
    <lineage>
        <taxon>Bacteria</taxon>
        <taxon>Pseudomonadati</taxon>
        <taxon>Bacteroidota</taxon>
        <taxon>Sphingobacteriia</taxon>
        <taxon>Sphingobacteriales</taxon>
        <taxon>Sphingobacteriaceae</taxon>
        <taxon>Mucilaginibacter</taxon>
    </lineage>
</organism>
<protein>
    <submittedName>
        <fullName evidence="9">Four-carbon acid sugar kinase family protein</fullName>
        <ecNumber evidence="9">2.7.1.-</ecNumber>
    </submittedName>
</protein>
<evidence type="ECO:0000313" key="10">
    <source>
        <dbReference type="Proteomes" id="UP001596958"/>
    </source>
</evidence>
<evidence type="ECO:0000256" key="5">
    <source>
        <dbReference type="ARBA" id="ARBA00022840"/>
    </source>
</evidence>
<comment type="caution">
    <text evidence="9">The sequence shown here is derived from an EMBL/GenBank/DDBJ whole genome shotgun (WGS) entry which is preliminary data.</text>
</comment>
<dbReference type="InterPro" id="IPR042213">
    <property type="entry name" value="NBD_C_sf"/>
</dbReference>
<dbReference type="Proteomes" id="UP001596958">
    <property type="component" value="Unassembled WGS sequence"/>
</dbReference>
<reference evidence="10" key="1">
    <citation type="journal article" date="2019" name="Int. J. Syst. Evol. Microbiol.">
        <title>The Global Catalogue of Microorganisms (GCM) 10K type strain sequencing project: providing services to taxonomists for standard genome sequencing and annotation.</title>
        <authorList>
            <consortium name="The Broad Institute Genomics Platform"/>
            <consortium name="The Broad Institute Genome Sequencing Center for Infectious Disease"/>
            <person name="Wu L."/>
            <person name="Ma J."/>
        </authorList>
    </citation>
    <scope>NUCLEOTIDE SEQUENCE [LARGE SCALE GENOMIC DNA]</scope>
    <source>
        <strain evidence="10">CCUG 63418</strain>
    </source>
</reference>